<proteinExistence type="inferred from homology"/>
<dbReference type="SUPFAM" id="SSF50978">
    <property type="entry name" value="WD40 repeat-like"/>
    <property type="match status" value="1"/>
</dbReference>
<evidence type="ECO:0000256" key="1">
    <source>
        <dbReference type="ARBA" id="ARBA00004496"/>
    </source>
</evidence>
<accession>A0ABQ5E9C9</accession>
<evidence type="ECO:0000313" key="4">
    <source>
        <dbReference type="EMBL" id="GJT47456.1"/>
    </source>
</evidence>
<dbReference type="InterPro" id="IPR001680">
    <property type="entry name" value="WD40_rpt"/>
</dbReference>
<dbReference type="InterPro" id="IPR036322">
    <property type="entry name" value="WD40_repeat_dom_sf"/>
</dbReference>
<dbReference type="PANTHER" id="PTHR22842">
    <property type="entry name" value="WD40 REPEAT PROTEIN"/>
    <property type="match status" value="1"/>
</dbReference>
<comment type="caution">
    <text evidence="4">The sequence shown here is derived from an EMBL/GenBank/DDBJ whole genome shotgun (WGS) entry which is preliminary data.</text>
</comment>
<evidence type="ECO:0000313" key="5">
    <source>
        <dbReference type="Proteomes" id="UP001151760"/>
    </source>
</evidence>
<organism evidence="4 5">
    <name type="scientific">Tanacetum coccineum</name>
    <dbReference type="NCBI Taxonomy" id="301880"/>
    <lineage>
        <taxon>Eukaryota</taxon>
        <taxon>Viridiplantae</taxon>
        <taxon>Streptophyta</taxon>
        <taxon>Embryophyta</taxon>
        <taxon>Tracheophyta</taxon>
        <taxon>Spermatophyta</taxon>
        <taxon>Magnoliopsida</taxon>
        <taxon>eudicotyledons</taxon>
        <taxon>Gunneridae</taxon>
        <taxon>Pentapetalae</taxon>
        <taxon>asterids</taxon>
        <taxon>campanulids</taxon>
        <taxon>Asterales</taxon>
        <taxon>Asteraceae</taxon>
        <taxon>Asteroideae</taxon>
        <taxon>Anthemideae</taxon>
        <taxon>Anthemidinae</taxon>
        <taxon>Tanacetum</taxon>
    </lineage>
</organism>
<dbReference type="InterPro" id="IPR051980">
    <property type="entry name" value="WD_repeat_MORG1"/>
</dbReference>
<dbReference type="SMART" id="SM00320">
    <property type="entry name" value="WD40"/>
    <property type="match status" value="2"/>
</dbReference>
<dbReference type="Gene3D" id="2.130.10.10">
    <property type="entry name" value="YVTN repeat-like/Quinoprotein amine dehydrogenase"/>
    <property type="match status" value="1"/>
</dbReference>
<evidence type="ECO:0000256" key="2">
    <source>
        <dbReference type="ARBA" id="ARBA00022490"/>
    </source>
</evidence>
<dbReference type="PANTHER" id="PTHR22842:SF3">
    <property type="entry name" value="WD REPEAT DOMAIN-CONTAINING PROTEIN 83"/>
    <property type="match status" value="1"/>
</dbReference>
<protein>
    <submittedName>
        <fullName evidence="4">WD repeat domain-containing protein 83</fullName>
    </submittedName>
</protein>
<dbReference type="Proteomes" id="UP001151760">
    <property type="component" value="Unassembled WGS sequence"/>
</dbReference>
<reference evidence="4" key="1">
    <citation type="journal article" date="2022" name="Int. J. Mol. Sci.">
        <title>Draft Genome of Tanacetum Coccineum: Genomic Comparison of Closely Related Tanacetum-Family Plants.</title>
        <authorList>
            <person name="Yamashiro T."/>
            <person name="Shiraishi A."/>
            <person name="Nakayama K."/>
            <person name="Satake H."/>
        </authorList>
    </citation>
    <scope>NUCLEOTIDE SEQUENCE</scope>
</reference>
<reference evidence="4" key="2">
    <citation type="submission" date="2022-01" db="EMBL/GenBank/DDBJ databases">
        <authorList>
            <person name="Yamashiro T."/>
            <person name="Shiraishi A."/>
            <person name="Satake H."/>
            <person name="Nakayama K."/>
        </authorList>
    </citation>
    <scope>NUCLEOTIDE SEQUENCE</scope>
</reference>
<name>A0ABQ5E9C9_9ASTR</name>
<gene>
    <name evidence="4" type="ORF">Tco_0956171</name>
</gene>
<keyword evidence="5" id="KW-1185">Reference proteome</keyword>
<comment type="subcellular location">
    <subcellularLocation>
        <location evidence="1">Cytoplasm</location>
    </subcellularLocation>
</comment>
<sequence length="189" mass="20718">MSGTERLALGRVHRLEPNLSQIRVPVDSETAIVVNGRKAREREEAESTATITSLDELQLCPFVNEGIKRPTKGSMAEDVFNVCLIGADGQVNAVKFNHFGSVIVSADSCVRLWDLRSPTMDPIKIFDTFEDIVTSLCVKRTEIIAGSYDGSVQQFDLRNNKPFSHKFGAPVTCISLAYEEGVIVSKAAV</sequence>
<dbReference type="Pfam" id="PF00400">
    <property type="entry name" value="WD40"/>
    <property type="match status" value="1"/>
</dbReference>
<evidence type="ECO:0000256" key="3">
    <source>
        <dbReference type="ARBA" id="ARBA00038145"/>
    </source>
</evidence>
<comment type="similarity">
    <text evidence="3">Belongs to the WD repeat MORG1 family.</text>
</comment>
<dbReference type="EMBL" id="BQNB010016068">
    <property type="protein sequence ID" value="GJT47456.1"/>
    <property type="molecule type" value="Genomic_DNA"/>
</dbReference>
<dbReference type="InterPro" id="IPR015943">
    <property type="entry name" value="WD40/YVTN_repeat-like_dom_sf"/>
</dbReference>
<keyword evidence="2" id="KW-0963">Cytoplasm</keyword>